<reference evidence="1 2" key="1">
    <citation type="submission" date="2018-08" db="EMBL/GenBank/DDBJ databases">
        <title>Genomic Encyclopedia of Archaeal and Bacterial Type Strains, Phase II (KMG-II): from individual species to whole genera.</title>
        <authorList>
            <person name="Goeker M."/>
        </authorList>
    </citation>
    <scope>NUCLEOTIDE SEQUENCE [LARGE SCALE GENOMIC DNA]</scope>
    <source>
        <strain evidence="1 2">DSM 15986</strain>
    </source>
</reference>
<dbReference type="Proteomes" id="UP000256405">
    <property type="component" value="Unassembled WGS sequence"/>
</dbReference>
<comment type="caution">
    <text evidence="1">The sequence shown here is derived from an EMBL/GenBank/DDBJ whole genome shotgun (WGS) entry which is preliminary data.</text>
</comment>
<evidence type="ECO:0000313" key="2">
    <source>
        <dbReference type="Proteomes" id="UP000256405"/>
    </source>
</evidence>
<organism evidence="1 2">
    <name type="scientific">Algoriphagus antarcticus</name>
    <dbReference type="NCBI Taxonomy" id="238540"/>
    <lineage>
        <taxon>Bacteria</taxon>
        <taxon>Pseudomonadati</taxon>
        <taxon>Bacteroidota</taxon>
        <taxon>Cytophagia</taxon>
        <taxon>Cytophagales</taxon>
        <taxon>Cyclobacteriaceae</taxon>
        <taxon>Algoriphagus</taxon>
    </lineage>
</organism>
<evidence type="ECO:0000313" key="1">
    <source>
        <dbReference type="EMBL" id="REG92860.1"/>
    </source>
</evidence>
<dbReference type="EMBL" id="QUNF01000002">
    <property type="protein sequence ID" value="REG92860.1"/>
    <property type="molecule type" value="Genomic_DNA"/>
</dbReference>
<protein>
    <submittedName>
        <fullName evidence="1">Uncharacterized protein</fullName>
    </submittedName>
</protein>
<keyword evidence="2" id="KW-1185">Reference proteome</keyword>
<accession>A0A3E0E5G5</accession>
<proteinExistence type="predicted"/>
<name>A0A3E0E5G5_9BACT</name>
<sequence>MKYFFPYNAEGAKNLSPLPIGSSLRTAFQLVQVRRLKPESMFFYVTMWSKIKRLVSIRNLASRKFIGSKIHRHLEFWFSSVIGLPTH</sequence>
<dbReference type="AlphaFoldDB" id="A0A3E0E5G5"/>
<gene>
    <name evidence="1" type="ORF">C8N25_102263</name>
</gene>